<evidence type="ECO:0000256" key="1">
    <source>
        <dbReference type="SAM" id="MobiDB-lite"/>
    </source>
</evidence>
<comment type="caution">
    <text evidence="2">The sequence shown here is derived from an EMBL/GenBank/DDBJ whole genome shotgun (WGS) entry which is preliminary data.</text>
</comment>
<dbReference type="Gramene" id="OMO99833">
    <property type="protein sequence ID" value="OMO99833"/>
    <property type="gene ID" value="CCACVL1_03603"/>
</dbReference>
<gene>
    <name evidence="2" type="ORF">CCACVL1_03603</name>
</gene>
<feature type="region of interest" description="Disordered" evidence="1">
    <location>
        <begin position="1"/>
        <end position="31"/>
    </location>
</feature>
<protein>
    <submittedName>
        <fullName evidence="2">Uncharacterized protein</fullName>
    </submittedName>
</protein>
<dbReference type="AlphaFoldDB" id="A0A1R3JYC1"/>
<sequence length="31" mass="3678">MARNKRKFGEISRIRGNRDHQNGRKNQGPKQ</sequence>
<keyword evidence="3" id="KW-1185">Reference proteome</keyword>
<evidence type="ECO:0000313" key="2">
    <source>
        <dbReference type="EMBL" id="OMO99833.1"/>
    </source>
</evidence>
<name>A0A1R3JYC1_COCAP</name>
<dbReference type="EMBL" id="AWWV01006774">
    <property type="protein sequence ID" value="OMO99833.1"/>
    <property type="molecule type" value="Genomic_DNA"/>
</dbReference>
<feature type="compositionally biased region" description="Basic and acidic residues" evidence="1">
    <location>
        <begin position="7"/>
        <end position="22"/>
    </location>
</feature>
<proteinExistence type="predicted"/>
<accession>A0A1R3JYC1</accession>
<organism evidence="2 3">
    <name type="scientific">Corchorus capsularis</name>
    <name type="common">Jute</name>
    <dbReference type="NCBI Taxonomy" id="210143"/>
    <lineage>
        <taxon>Eukaryota</taxon>
        <taxon>Viridiplantae</taxon>
        <taxon>Streptophyta</taxon>
        <taxon>Embryophyta</taxon>
        <taxon>Tracheophyta</taxon>
        <taxon>Spermatophyta</taxon>
        <taxon>Magnoliopsida</taxon>
        <taxon>eudicotyledons</taxon>
        <taxon>Gunneridae</taxon>
        <taxon>Pentapetalae</taxon>
        <taxon>rosids</taxon>
        <taxon>malvids</taxon>
        <taxon>Malvales</taxon>
        <taxon>Malvaceae</taxon>
        <taxon>Grewioideae</taxon>
        <taxon>Apeibeae</taxon>
        <taxon>Corchorus</taxon>
    </lineage>
</organism>
<reference evidence="2 3" key="1">
    <citation type="submission" date="2013-09" db="EMBL/GenBank/DDBJ databases">
        <title>Corchorus capsularis genome sequencing.</title>
        <authorList>
            <person name="Alam M."/>
            <person name="Haque M.S."/>
            <person name="Islam M.S."/>
            <person name="Emdad E.M."/>
            <person name="Islam M.M."/>
            <person name="Ahmed B."/>
            <person name="Halim A."/>
            <person name="Hossen Q.M.M."/>
            <person name="Hossain M.Z."/>
            <person name="Ahmed R."/>
            <person name="Khan M.M."/>
            <person name="Islam R."/>
            <person name="Rashid M.M."/>
            <person name="Khan S.A."/>
            <person name="Rahman M.S."/>
            <person name="Alam M."/>
        </authorList>
    </citation>
    <scope>NUCLEOTIDE SEQUENCE [LARGE SCALE GENOMIC DNA]</scope>
    <source>
        <strain evidence="3">cv. CVL-1</strain>
        <tissue evidence="2">Whole seedling</tissue>
    </source>
</reference>
<dbReference type="Proteomes" id="UP000188268">
    <property type="component" value="Unassembled WGS sequence"/>
</dbReference>
<evidence type="ECO:0000313" key="3">
    <source>
        <dbReference type="Proteomes" id="UP000188268"/>
    </source>
</evidence>